<name>A0A081BNP2_9BACT</name>
<proteinExistence type="predicted"/>
<organism evidence="1">
    <name type="scientific">Candidatus Moduliflexus flocculans</name>
    <dbReference type="NCBI Taxonomy" id="1499966"/>
    <lineage>
        <taxon>Bacteria</taxon>
        <taxon>Candidatus Moduliflexota</taxon>
        <taxon>Candidatus Moduliflexia</taxon>
        <taxon>Candidatus Moduliflexales</taxon>
        <taxon>Candidatus Moduliflexaceae</taxon>
    </lineage>
</organism>
<keyword evidence="2" id="KW-1185">Reference proteome</keyword>
<dbReference type="HOGENOM" id="CLU_2931881_0_0_0"/>
<evidence type="ECO:0000313" key="1">
    <source>
        <dbReference type="EMBL" id="GAK52008.1"/>
    </source>
</evidence>
<reference evidence="1" key="1">
    <citation type="journal article" date="2015" name="PeerJ">
        <title>First genomic representation of candidate bacterial phylum KSB3 points to enhanced environmental sensing as a trigger of wastewater bulking.</title>
        <authorList>
            <person name="Sekiguchi Y."/>
            <person name="Ohashi A."/>
            <person name="Parks D.H."/>
            <person name="Yamauchi T."/>
            <person name="Tyson G.W."/>
            <person name="Hugenholtz P."/>
        </authorList>
    </citation>
    <scope>NUCLEOTIDE SEQUENCE [LARGE SCALE GENOMIC DNA]</scope>
</reference>
<dbReference type="STRING" id="1499966.U14_03254"/>
<accession>A0A081BNP2</accession>
<dbReference type="Proteomes" id="UP000030700">
    <property type="component" value="Unassembled WGS sequence"/>
</dbReference>
<sequence>MNDLLTLRSRLDANGRKLPSRGGPRPSIALWRTHPLPLPGGELSATLRNVSDLFRQDIIH</sequence>
<dbReference type="EMBL" id="DF820458">
    <property type="protein sequence ID" value="GAK52008.1"/>
    <property type="molecule type" value="Genomic_DNA"/>
</dbReference>
<protein>
    <submittedName>
        <fullName evidence="1">Uncharacterized protein</fullName>
    </submittedName>
</protein>
<dbReference type="AlphaFoldDB" id="A0A081BNP2"/>
<evidence type="ECO:0000313" key="2">
    <source>
        <dbReference type="Proteomes" id="UP000030700"/>
    </source>
</evidence>
<gene>
    <name evidence="1" type="ORF">U14_03254</name>
</gene>